<organism evidence="1 2">
    <name type="scientific">Glycomyces luteolus</name>
    <dbReference type="NCBI Taxonomy" id="2670330"/>
    <lineage>
        <taxon>Bacteria</taxon>
        <taxon>Bacillati</taxon>
        <taxon>Actinomycetota</taxon>
        <taxon>Actinomycetes</taxon>
        <taxon>Glycomycetales</taxon>
        <taxon>Glycomycetaceae</taxon>
        <taxon>Glycomyces</taxon>
    </lineage>
</organism>
<proteinExistence type="predicted"/>
<dbReference type="RefSeq" id="WP_270113143.1">
    <property type="nucleotide sequence ID" value="NZ_JAPZVP010000036.1"/>
</dbReference>
<evidence type="ECO:0000313" key="1">
    <source>
        <dbReference type="EMBL" id="MDA1363057.1"/>
    </source>
</evidence>
<reference evidence="1" key="1">
    <citation type="submission" date="2022-12" db="EMBL/GenBank/DDBJ databases">
        <title>Gycomyces niveus sp.nov.,a novel actinomycete isolated from soil in Shouguan.</title>
        <authorList>
            <person name="Yang X."/>
        </authorList>
    </citation>
    <scope>NUCLEOTIDE SEQUENCE</scope>
    <source>
        <strain evidence="1">NEAU-A15</strain>
    </source>
</reference>
<name>A0A9X3SSL2_9ACTN</name>
<evidence type="ECO:0000313" key="2">
    <source>
        <dbReference type="Proteomes" id="UP001146067"/>
    </source>
</evidence>
<dbReference type="InterPro" id="IPR038332">
    <property type="entry name" value="PPE_sf"/>
</dbReference>
<dbReference type="EMBL" id="JAPZVP010000036">
    <property type="protein sequence ID" value="MDA1363057.1"/>
    <property type="molecule type" value="Genomic_DNA"/>
</dbReference>
<protein>
    <submittedName>
        <fullName evidence="1">Uncharacterized protein</fullName>
    </submittedName>
</protein>
<sequence>MNVAGTVLDPFGSLASMGVSWAIEQCEPLREALDWFAGDPEAVEVDAITWDNITAEVASIGDDMLAMLEGGGLDEWEGAAGDAYRAMLGVNVDCAYALSGTAAAMAAATRGAGTVVTTVRDFVRDFVSECVGHVVAWLAEILLTAGLATPIVAGQLAGAVIKWTGIIFGVVMGLIQSIETLNALLG</sequence>
<dbReference type="Gene3D" id="1.20.1260.20">
    <property type="entry name" value="PPE superfamily"/>
    <property type="match status" value="1"/>
</dbReference>
<keyword evidence="2" id="KW-1185">Reference proteome</keyword>
<gene>
    <name evidence="1" type="ORF">O1R50_25820</name>
</gene>
<dbReference type="AlphaFoldDB" id="A0A9X3SSL2"/>
<accession>A0A9X3SSL2</accession>
<dbReference type="Proteomes" id="UP001146067">
    <property type="component" value="Unassembled WGS sequence"/>
</dbReference>
<comment type="caution">
    <text evidence="1">The sequence shown here is derived from an EMBL/GenBank/DDBJ whole genome shotgun (WGS) entry which is preliminary data.</text>
</comment>